<dbReference type="Pfam" id="PF01142">
    <property type="entry name" value="TruD"/>
    <property type="match status" value="1"/>
</dbReference>
<dbReference type="GO" id="GO:0009982">
    <property type="term" value="F:pseudouridine synthase activity"/>
    <property type="evidence" value="ECO:0007669"/>
    <property type="project" value="InterPro"/>
</dbReference>
<accession>A0A0S4JF95</accession>
<organism evidence="4 5">
    <name type="scientific">Bodo saltans</name>
    <name type="common">Flagellated protozoan</name>
    <dbReference type="NCBI Taxonomy" id="75058"/>
    <lineage>
        <taxon>Eukaryota</taxon>
        <taxon>Discoba</taxon>
        <taxon>Euglenozoa</taxon>
        <taxon>Kinetoplastea</taxon>
        <taxon>Metakinetoplastina</taxon>
        <taxon>Eubodonida</taxon>
        <taxon>Bodonidae</taxon>
        <taxon>Bodo</taxon>
    </lineage>
</organism>
<evidence type="ECO:0000256" key="2">
    <source>
        <dbReference type="ARBA" id="ARBA00023235"/>
    </source>
</evidence>
<dbReference type="InterPro" id="IPR011760">
    <property type="entry name" value="PsdUridine_synth_TruD_insert"/>
</dbReference>
<feature type="domain" description="TRUD" evidence="3">
    <location>
        <begin position="539"/>
        <end position="738"/>
    </location>
</feature>
<evidence type="ECO:0000313" key="4">
    <source>
        <dbReference type="EMBL" id="CUG90074.1"/>
    </source>
</evidence>
<dbReference type="VEuPathDB" id="TriTrypDB:BSAL_24865"/>
<dbReference type="AlphaFoldDB" id="A0A0S4JF95"/>
<dbReference type="PROSITE" id="PS50984">
    <property type="entry name" value="TRUD"/>
    <property type="match status" value="1"/>
</dbReference>
<dbReference type="GO" id="GO:0003723">
    <property type="term" value="F:RNA binding"/>
    <property type="evidence" value="ECO:0007669"/>
    <property type="project" value="InterPro"/>
</dbReference>
<comment type="similarity">
    <text evidence="1">Belongs to the pseudouridine synthase TruD family.</text>
</comment>
<sequence>MHIFFFLFFVKDMQRSGVWCAAPSFLGLKFSRGEDADFTSQHSRKAIENANKLNNMHEEIDLWRRQRLHDRQTHSEKFHIRCFARPSQKGFQSRRISCGDLRIQEHVTSGHDLVFPLPTCGPEVRLVDELLDTLCKEASKIFHKLDNAETKLQLHPLSSGSSSRLFSHHQSNPSSANALHALVNGSLLRLICRESNGTSHGHHWRQLFNLLVRGFVPNCEVKIEEGTVVVHLFATINAQTKLVAQHVQSLDRFWSAVGDLTIWFGENQRKLISNDLVDLPQTILAGVTLPWLATLENNAEKQRAIEVMEALDSIYKTTTRVEACSLHLVANRSFLQVNWQSPPCTPAISTVVTQNQEIIVAEFVLEKVGLPHEFVIQDITEDAQNIQWTNTLPNKRMIGQNAPVLTHSGAIDATGHTFQRCRIRGLATAIESLQRISNRRISENVALHQDHLSVEWSVLDQSEDQANMTSSFYCIHNPTIVWRKRGELQDIKQLQAQASQFDLKPSSTTSYKYDVTLKCILPQDERIVLSATESMTRHGFLNYFGPQRFGPQTFKGMHPGLHLLKEEYQAAAFLLIKGSGTQEHDTNVQRALRQAIAPFDGDATQETASDEVCCDAFHNVLGPSVVRSLVQEFLVFVWNEIVSHRIVAHGNNILEGDIVRLGHNESSIHFITPQDIVSKRWKFADVLLPIPGAGIELPRNKTREIYQSTLRSYGILFDAETSSWPIFGSGETQRIDDGTFVNVLEDDVMKPSDECWDTKVNVRPLIRGGYRPIVWVPRFTSNSLSYPPSDKTGSLKLSFELPLGVYPSMLVRELTKFDVAFLPFDDAGAASRHCIKEKRLLSLSTMKSHDRGLYQKNLNKKRKKNIALAPMAIQQASLHQKIFRSGGMRRSLLPSTRGRDDVSK</sequence>
<dbReference type="InterPro" id="IPR001656">
    <property type="entry name" value="PsdUridine_synth_TruD"/>
</dbReference>
<name>A0A0S4JF95_BODSA</name>
<keyword evidence="2" id="KW-0413">Isomerase</keyword>
<evidence type="ECO:0000259" key="3">
    <source>
        <dbReference type="PROSITE" id="PS50984"/>
    </source>
</evidence>
<reference evidence="5" key="1">
    <citation type="submission" date="2015-09" db="EMBL/GenBank/DDBJ databases">
        <authorList>
            <consortium name="Pathogen Informatics"/>
        </authorList>
    </citation>
    <scope>NUCLEOTIDE SEQUENCE [LARGE SCALE GENOMIC DNA]</scope>
    <source>
        <strain evidence="5">Lake Konstanz</strain>
    </source>
</reference>
<dbReference type="PANTHER" id="PTHR13326:SF27">
    <property type="entry name" value="TRUD DOMAIN-CONTAINING PROTEIN"/>
    <property type="match status" value="1"/>
</dbReference>
<dbReference type="EMBL" id="CYKH01001790">
    <property type="protein sequence ID" value="CUG90074.1"/>
    <property type="molecule type" value="Genomic_DNA"/>
</dbReference>
<evidence type="ECO:0000256" key="1">
    <source>
        <dbReference type="ARBA" id="ARBA00007953"/>
    </source>
</evidence>
<evidence type="ECO:0000313" key="5">
    <source>
        <dbReference type="Proteomes" id="UP000051952"/>
    </source>
</evidence>
<protein>
    <recommendedName>
        <fullName evidence="3">TRUD domain-containing protein</fullName>
    </recommendedName>
</protein>
<dbReference type="InterPro" id="IPR042214">
    <property type="entry name" value="TruD_catalytic"/>
</dbReference>
<dbReference type="InterPro" id="IPR020103">
    <property type="entry name" value="PsdUridine_synth_cat_dom_sf"/>
</dbReference>
<proteinExistence type="inferred from homology"/>
<dbReference type="Gene3D" id="3.30.2350.20">
    <property type="entry name" value="TruD, catalytic domain"/>
    <property type="match status" value="2"/>
</dbReference>
<dbReference type="GO" id="GO:0005634">
    <property type="term" value="C:nucleus"/>
    <property type="evidence" value="ECO:0007669"/>
    <property type="project" value="TreeGrafter"/>
</dbReference>
<dbReference type="Proteomes" id="UP000051952">
    <property type="component" value="Unassembled WGS sequence"/>
</dbReference>
<dbReference type="GO" id="GO:0001522">
    <property type="term" value="P:pseudouridine synthesis"/>
    <property type="evidence" value="ECO:0007669"/>
    <property type="project" value="InterPro"/>
</dbReference>
<dbReference type="PANTHER" id="PTHR13326">
    <property type="entry name" value="TRNA PSEUDOURIDINE SYNTHASE D"/>
    <property type="match status" value="1"/>
</dbReference>
<dbReference type="SUPFAM" id="SSF55120">
    <property type="entry name" value="Pseudouridine synthase"/>
    <property type="match status" value="1"/>
</dbReference>
<gene>
    <name evidence="4" type="ORF">BSAL_24865</name>
</gene>
<keyword evidence="5" id="KW-1185">Reference proteome</keyword>
<dbReference type="OrthoDB" id="271869at2759"/>